<name>A0ABR3FAT7_9AGAR</name>
<keyword evidence="3" id="KW-1185">Reference proteome</keyword>
<accession>A0ABR3FAT7</accession>
<comment type="caution">
    <text evidence="2">The sequence shown here is derived from an EMBL/GenBank/DDBJ whole genome shotgun (WGS) entry which is preliminary data.</text>
</comment>
<proteinExistence type="predicted"/>
<feature type="compositionally biased region" description="Low complexity" evidence="1">
    <location>
        <begin position="103"/>
        <end position="117"/>
    </location>
</feature>
<feature type="non-terminal residue" evidence="2">
    <location>
        <position position="1"/>
    </location>
</feature>
<evidence type="ECO:0000256" key="1">
    <source>
        <dbReference type="SAM" id="MobiDB-lite"/>
    </source>
</evidence>
<evidence type="ECO:0000313" key="2">
    <source>
        <dbReference type="EMBL" id="KAL0572378.1"/>
    </source>
</evidence>
<dbReference type="EMBL" id="JBAHYK010000637">
    <property type="protein sequence ID" value="KAL0572378.1"/>
    <property type="molecule type" value="Genomic_DNA"/>
</dbReference>
<reference evidence="2 3" key="1">
    <citation type="submission" date="2024-02" db="EMBL/GenBank/DDBJ databases">
        <title>A draft genome for the cacao thread blight pathogen Marasmius crinis-equi.</title>
        <authorList>
            <person name="Cohen S.P."/>
            <person name="Baruah I.K."/>
            <person name="Amoako-Attah I."/>
            <person name="Bukari Y."/>
            <person name="Meinhardt L.W."/>
            <person name="Bailey B.A."/>
        </authorList>
    </citation>
    <scope>NUCLEOTIDE SEQUENCE [LARGE SCALE GENOMIC DNA]</scope>
    <source>
        <strain evidence="2 3">GH-76</strain>
    </source>
</reference>
<protein>
    <submittedName>
        <fullName evidence="2">Uncharacterized protein</fullName>
    </submittedName>
</protein>
<feature type="region of interest" description="Disordered" evidence="1">
    <location>
        <begin position="23"/>
        <end position="48"/>
    </location>
</feature>
<dbReference type="Proteomes" id="UP001465976">
    <property type="component" value="Unassembled WGS sequence"/>
</dbReference>
<feature type="compositionally biased region" description="Acidic residues" evidence="1">
    <location>
        <begin position="93"/>
        <end position="102"/>
    </location>
</feature>
<sequence length="125" mass="13168">QGKEEKKKIYHAVVKSLRVLGRSDVPVTKPAPNLTDLPPTRATEDANDDAASALSNITLAGFGALIGPPPSSSTSTVSDAADDEDYQMAYDQDNADQNDEAVPEVVPEEVAPAAGPPKKAKKARR</sequence>
<organism evidence="2 3">
    <name type="scientific">Marasmius crinis-equi</name>
    <dbReference type="NCBI Taxonomy" id="585013"/>
    <lineage>
        <taxon>Eukaryota</taxon>
        <taxon>Fungi</taxon>
        <taxon>Dikarya</taxon>
        <taxon>Basidiomycota</taxon>
        <taxon>Agaricomycotina</taxon>
        <taxon>Agaricomycetes</taxon>
        <taxon>Agaricomycetidae</taxon>
        <taxon>Agaricales</taxon>
        <taxon>Marasmiineae</taxon>
        <taxon>Marasmiaceae</taxon>
        <taxon>Marasmius</taxon>
    </lineage>
</organism>
<gene>
    <name evidence="2" type="ORF">V5O48_009593</name>
</gene>
<evidence type="ECO:0000313" key="3">
    <source>
        <dbReference type="Proteomes" id="UP001465976"/>
    </source>
</evidence>
<feature type="region of interest" description="Disordered" evidence="1">
    <location>
        <begin position="64"/>
        <end position="125"/>
    </location>
</feature>